<evidence type="ECO:0000256" key="1">
    <source>
        <dbReference type="ARBA" id="ARBA00022737"/>
    </source>
</evidence>
<proteinExistence type="predicted"/>
<dbReference type="EMBL" id="JJQA01000085">
    <property type="protein sequence ID" value="KKH15672.1"/>
    <property type="molecule type" value="Genomic_DNA"/>
</dbReference>
<feature type="repeat" description="TPR" evidence="3">
    <location>
        <begin position="144"/>
        <end position="177"/>
    </location>
</feature>
<dbReference type="Pfam" id="PF13181">
    <property type="entry name" value="TPR_8"/>
    <property type="match status" value="2"/>
</dbReference>
<feature type="repeat" description="TPR" evidence="3">
    <location>
        <begin position="212"/>
        <end position="245"/>
    </location>
</feature>
<dbReference type="Gene3D" id="1.25.40.10">
    <property type="entry name" value="Tetratricopeptide repeat domain"/>
    <property type="match status" value="4"/>
</dbReference>
<dbReference type="InterPro" id="IPR011990">
    <property type="entry name" value="TPR-like_helical_dom_sf"/>
</dbReference>
<keyword evidence="4" id="KW-0472">Membrane</keyword>
<dbReference type="RefSeq" id="WP_048044950.1">
    <property type="nucleotide sequence ID" value="NZ_JJQA01000085.1"/>
</dbReference>
<evidence type="ECO:0000313" key="7">
    <source>
        <dbReference type="EMBL" id="KKH21141.1"/>
    </source>
</evidence>
<feature type="transmembrane region" description="Helical" evidence="4">
    <location>
        <begin position="787"/>
        <end position="806"/>
    </location>
</feature>
<evidence type="ECO:0000313" key="8">
    <source>
        <dbReference type="Proteomes" id="UP000033987"/>
    </source>
</evidence>
<name>A0A0F8NTL0_METMZ</name>
<feature type="repeat" description="TPR" evidence="3">
    <location>
        <begin position="42"/>
        <end position="75"/>
    </location>
</feature>
<dbReference type="InterPro" id="IPR051685">
    <property type="entry name" value="Ycf3/AcsC/BcsC/TPR_MFPF"/>
</dbReference>
<feature type="repeat" description="TPR" evidence="3">
    <location>
        <begin position="333"/>
        <end position="366"/>
    </location>
</feature>
<evidence type="ECO:0000256" key="3">
    <source>
        <dbReference type="PROSITE-ProRule" id="PRU00339"/>
    </source>
</evidence>
<feature type="repeat" description="TPR" evidence="3">
    <location>
        <begin position="76"/>
        <end position="109"/>
    </location>
</feature>
<reference evidence="8 9" key="1">
    <citation type="journal article" date="2015" name="ISME J.">
        <title>Genomic and phenotypic differentiation among Methanosarcina mazei populations from Columbia River sediment.</title>
        <authorList>
            <person name="Youngblut N.D."/>
            <person name="Wirth J.S."/>
            <person name="Henriksen J.R."/>
            <person name="Smith M."/>
            <person name="Simon H."/>
            <person name="Metcalf W.W."/>
            <person name="Whitaker R.J."/>
        </authorList>
    </citation>
    <scope>NUCLEOTIDE SEQUENCE [LARGE SCALE GENOMIC DNA]</scope>
    <source>
        <strain evidence="5 9">1.F.A.1A.3</strain>
        <strain evidence="6 10">1.F.A.1B.3</strain>
        <strain evidence="7 8">1.F.A.1B.4</strain>
    </source>
</reference>
<keyword evidence="4" id="KW-1133">Transmembrane helix</keyword>
<dbReference type="Proteomes" id="UP000033987">
    <property type="component" value="Unassembled WGS sequence"/>
</dbReference>
<dbReference type="Pfam" id="PF13414">
    <property type="entry name" value="TPR_11"/>
    <property type="match status" value="1"/>
</dbReference>
<protein>
    <submittedName>
        <fullName evidence="7">Uncharacterized protein</fullName>
    </submittedName>
</protein>
<evidence type="ECO:0000313" key="6">
    <source>
        <dbReference type="EMBL" id="KKH17929.1"/>
    </source>
</evidence>
<dbReference type="Pfam" id="PF14559">
    <property type="entry name" value="TPR_19"/>
    <property type="match status" value="2"/>
</dbReference>
<gene>
    <name evidence="5" type="ORF">DU44_11315</name>
    <name evidence="6" type="ORF">DU48_19305</name>
    <name evidence="7" type="ORF">DU65_02880</name>
</gene>
<dbReference type="PANTHER" id="PTHR44943:SF8">
    <property type="entry name" value="TPR REPEAT-CONTAINING PROTEIN MJ0263"/>
    <property type="match status" value="1"/>
</dbReference>
<evidence type="ECO:0000256" key="2">
    <source>
        <dbReference type="ARBA" id="ARBA00022803"/>
    </source>
</evidence>
<sequence length="827" mass="96250">MKPVPEYLSTQLNNIILVDGSILSEKVDEQYKLDLLADPKNAVLHASYGYFLEVMGQLEKAAEELKSSLDLDPRRIATRINYGRLLYRLGYPEEAENEFKIALEMDPKNAATHTNYGFLLQETNRLEEAEREYKLAFLADPSDLTAYVNYGTLLDKMNRLEDAEEQYKKALEIDPQNPVIHSNYGVILYKMDRVNEAEQQHKLALMSNPKCAAIHYNYGIFLDSLGRLEEAEKEFKIALENDPKNPNYNYRGLHFKVANHSKFQSAIHYDYGFMLDKMSRPKEAENEFKTALENDPQNSDLHYYYGQFLYENDRKEEAEREYKLALVFDSKNLAAHSSYAILLDKMGMLEEAEEHYNIALEIDPQNSINHNNYGYLLDRTGRIEQTEKHYKVALNIDPQNFTTRANYVNFLYTRNRFEEAEKHYKILLANDSKNRELNYNYAHILYDMDRLKEAAKHCKKFLKYDPNYADIRFLYSLTILHLPRFSDRKVKTEMEKAARLFAESGNNFHEHITRAIIYDALANKYYQWAQKYNIEETNSKCWKYTDVSGDEYIEAGKQSGEGPKGELLTLGYIKKGKARVRKIVLYTIYPNNSSDSENFKKIINGIQEAAEFYKKAAEASTEENKDCNACFVSMSVFADMLDCMRAIIEKRTFTDLDNKVPIWKNKLSYSHEVYMGNNKGELFVDSLYKAIDCMQNLKKYKEEAMFLDGKAVEKCIMELIEVANNIEGPLQKILYSSAEQMDIHREQIKTWDGTITQHFTLPESEPSGFKKFKNTIVNILKLSIKSVYFWIVSILLIVIDIVLNSYSIDISSWFNEVVNTIFLRLNP</sequence>
<dbReference type="PATRIC" id="fig|2209.48.peg.2416"/>
<feature type="repeat" description="TPR" evidence="3">
    <location>
        <begin position="367"/>
        <end position="400"/>
    </location>
</feature>
<keyword evidence="4" id="KW-0812">Transmembrane</keyword>
<keyword evidence="1" id="KW-0677">Repeat</keyword>
<dbReference type="InterPro" id="IPR019734">
    <property type="entry name" value="TPR_rpt"/>
</dbReference>
<accession>A0A0F8NTL0</accession>
<dbReference type="PROSITE" id="PS50005">
    <property type="entry name" value="TPR"/>
    <property type="match status" value="8"/>
</dbReference>
<evidence type="ECO:0000313" key="10">
    <source>
        <dbReference type="Proteomes" id="UP000034733"/>
    </source>
</evidence>
<evidence type="ECO:0000256" key="4">
    <source>
        <dbReference type="SAM" id="Phobius"/>
    </source>
</evidence>
<feature type="repeat" description="TPR" evidence="3">
    <location>
        <begin position="265"/>
        <end position="298"/>
    </location>
</feature>
<dbReference type="AlphaFoldDB" id="A0A0F8NTL0"/>
<dbReference type="PROSITE" id="PS50293">
    <property type="entry name" value="TPR_REGION"/>
    <property type="match status" value="1"/>
</dbReference>
<comment type="caution">
    <text evidence="7">The sequence shown here is derived from an EMBL/GenBank/DDBJ whole genome shotgun (WGS) entry which is preliminary data.</text>
</comment>
<dbReference type="Proteomes" id="UP000034064">
    <property type="component" value="Unassembled WGS sequence"/>
</dbReference>
<dbReference type="SUPFAM" id="SSF48452">
    <property type="entry name" value="TPR-like"/>
    <property type="match status" value="3"/>
</dbReference>
<dbReference type="EMBL" id="JJQC01000085">
    <property type="protein sequence ID" value="KKH21141.1"/>
    <property type="molecule type" value="Genomic_DNA"/>
</dbReference>
<dbReference type="PANTHER" id="PTHR44943">
    <property type="entry name" value="CELLULOSE SYNTHASE OPERON PROTEIN C"/>
    <property type="match status" value="1"/>
</dbReference>
<dbReference type="Pfam" id="PF13432">
    <property type="entry name" value="TPR_16"/>
    <property type="match status" value="1"/>
</dbReference>
<dbReference type="SMART" id="SM00028">
    <property type="entry name" value="TPR"/>
    <property type="match status" value="12"/>
</dbReference>
<organism evidence="7 8">
    <name type="scientific">Methanosarcina mazei</name>
    <name type="common">Methanosarcina frisia</name>
    <dbReference type="NCBI Taxonomy" id="2209"/>
    <lineage>
        <taxon>Archaea</taxon>
        <taxon>Methanobacteriati</taxon>
        <taxon>Methanobacteriota</taxon>
        <taxon>Stenosarchaea group</taxon>
        <taxon>Methanomicrobia</taxon>
        <taxon>Methanosarcinales</taxon>
        <taxon>Methanosarcinaceae</taxon>
        <taxon>Methanosarcina</taxon>
    </lineage>
</organism>
<keyword evidence="2 3" id="KW-0802">TPR repeat</keyword>
<feature type="repeat" description="TPR" evidence="3">
    <location>
        <begin position="110"/>
        <end position="143"/>
    </location>
</feature>
<dbReference type="Proteomes" id="UP000034733">
    <property type="component" value="Unassembled WGS sequence"/>
</dbReference>
<evidence type="ECO:0000313" key="9">
    <source>
        <dbReference type="Proteomes" id="UP000034064"/>
    </source>
</evidence>
<dbReference type="EMBL" id="JJQB01000104">
    <property type="protein sequence ID" value="KKH17929.1"/>
    <property type="molecule type" value="Genomic_DNA"/>
</dbReference>
<evidence type="ECO:0000313" key="5">
    <source>
        <dbReference type="EMBL" id="KKH15672.1"/>
    </source>
</evidence>